<dbReference type="InterPro" id="IPR036737">
    <property type="entry name" value="OmpA-like_sf"/>
</dbReference>
<keyword evidence="9" id="KW-0998">Cell outer membrane</keyword>
<keyword evidence="15" id="KW-1185">Reference proteome</keyword>
<dbReference type="RefSeq" id="WP_123237785.1">
    <property type="nucleotide sequence ID" value="NZ_RJVP01000005.1"/>
</dbReference>
<dbReference type="PRINTS" id="PR01021">
    <property type="entry name" value="OMPADOMAIN"/>
</dbReference>
<feature type="signal peptide" evidence="12">
    <location>
        <begin position="1"/>
        <end position="20"/>
    </location>
</feature>
<dbReference type="InterPro" id="IPR006664">
    <property type="entry name" value="OMP_bac"/>
</dbReference>
<evidence type="ECO:0000256" key="3">
    <source>
        <dbReference type="ARBA" id="ARBA00022452"/>
    </source>
</evidence>
<keyword evidence="8 10" id="KW-0472">Membrane</keyword>
<evidence type="ECO:0000256" key="11">
    <source>
        <dbReference type="SAM" id="MobiDB-lite"/>
    </source>
</evidence>
<comment type="subcellular location">
    <subcellularLocation>
        <location evidence="1">Cell outer membrane</location>
        <topology evidence="1">Multi-pass membrane protein</topology>
    </subcellularLocation>
</comment>
<dbReference type="GO" id="GO:0006811">
    <property type="term" value="P:monoatomic ion transport"/>
    <property type="evidence" value="ECO:0007669"/>
    <property type="project" value="UniProtKB-KW"/>
</dbReference>
<evidence type="ECO:0000256" key="2">
    <source>
        <dbReference type="ARBA" id="ARBA00022448"/>
    </source>
</evidence>
<dbReference type="InterPro" id="IPR011250">
    <property type="entry name" value="OMP/PagP_B-barrel"/>
</dbReference>
<evidence type="ECO:0000256" key="4">
    <source>
        <dbReference type="ARBA" id="ARBA00022692"/>
    </source>
</evidence>
<dbReference type="AlphaFoldDB" id="A0A3N0UY92"/>
<dbReference type="Pfam" id="PF13505">
    <property type="entry name" value="OMP_b-brl"/>
    <property type="match status" value="1"/>
</dbReference>
<dbReference type="SUPFAM" id="SSF56925">
    <property type="entry name" value="OMPA-like"/>
    <property type="match status" value="1"/>
</dbReference>
<keyword evidence="4" id="KW-0812">Transmembrane</keyword>
<dbReference type="PANTHER" id="PTHR30329:SF21">
    <property type="entry name" value="LIPOPROTEIN YIAD-RELATED"/>
    <property type="match status" value="1"/>
</dbReference>
<dbReference type="GO" id="GO:0009279">
    <property type="term" value="C:cell outer membrane"/>
    <property type="evidence" value="ECO:0007669"/>
    <property type="project" value="UniProtKB-SubCell"/>
</dbReference>
<keyword evidence="7" id="KW-0626">Porin</keyword>
<evidence type="ECO:0000313" key="15">
    <source>
        <dbReference type="Proteomes" id="UP000275137"/>
    </source>
</evidence>
<dbReference type="InterPro" id="IPR050330">
    <property type="entry name" value="Bact_OuterMem_StrucFunc"/>
</dbReference>
<evidence type="ECO:0000256" key="10">
    <source>
        <dbReference type="PROSITE-ProRule" id="PRU00473"/>
    </source>
</evidence>
<keyword evidence="3" id="KW-1134">Transmembrane beta strand</keyword>
<evidence type="ECO:0000256" key="8">
    <source>
        <dbReference type="ARBA" id="ARBA00023136"/>
    </source>
</evidence>
<evidence type="ECO:0000313" key="14">
    <source>
        <dbReference type="EMBL" id="ROH85465.1"/>
    </source>
</evidence>
<evidence type="ECO:0000256" key="5">
    <source>
        <dbReference type="ARBA" id="ARBA00022729"/>
    </source>
</evidence>
<comment type="caution">
    <text evidence="14">The sequence shown here is derived from an EMBL/GenBank/DDBJ whole genome shotgun (WGS) entry which is preliminary data.</text>
</comment>
<dbReference type="Proteomes" id="UP000275137">
    <property type="component" value="Unassembled WGS sequence"/>
</dbReference>
<dbReference type="SUPFAM" id="SSF103088">
    <property type="entry name" value="OmpA-like"/>
    <property type="match status" value="1"/>
</dbReference>
<dbReference type="PRINTS" id="PR01023">
    <property type="entry name" value="NAFLGMOTY"/>
</dbReference>
<feature type="domain" description="OmpA-like" evidence="13">
    <location>
        <begin position="231"/>
        <end position="356"/>
    </location>
</feature>
<dbReference type="GO" id="GO:0015288">
    <property type="term" value="F:porin activity"/>
    <property type="evidence" value="ECO:0007669"/>
    <property type="project" value="UniProtKB-KW"/>
</dbReference>
<feature type="region of interest" description="Disordered" evidence="11">
    <location>
        <begin position="199"/>
        <end position="219"/>
    </location>
</feature>
<gene>
    <name evidence="14" type="ORF">ED236_09750</name>
</gene>
<dbReference type="Gene3D" id="2.40.160.20">
    <property type="match status" value="1"/>
</dbReference>
<feature type="chain" id="PRO_5017957769" evidence="12">
    <location>
        <begin position="21"/>
        <end position="358"/>
    </location>
</feature>
<name>A0A3N0UY92_9PROT</name>
<proteinExistence type="predicted"/>
<dbReference type="InterPro" id="IPR006665">
    <property type="entry name" value="OmpA-like"/>
</dbReference>
<reference evidence="14 15" key="1">
    <citation type="submission" date="2018-10" db="EMBL/GenBank/DDBJ databases">
        <authorList>
            <person name="Chen W.-M."/>
        </authorList>
    </citation>
    <scope>NUCLEOTIDE SEQUENCE [LARGE SCALE GENOMIC DNA]</scope>
    <source>
        <strain evidence="14 15">H-5</strain>
    </source>
</reference>
<dbReference type="EMBL" id="RJVP01000005">
    <property type="protein sequence ID" value="ROH85465.1"/>
    <property type="molecule type" value="Genomic_DNA"/>
</dbReference>
<dbReference type="CDD" id="cd07185">
    <property type="entry name" value="OmpA_C-like"/>
    <property type="match status" value="1"/>
</dbReference>
<dbReference type="GO" id="GO:0046930">
    <property type="term" value="C:pore complex"/>
    <property type="evidence" value="ECO:0007669"/>
    <property type="project" value="UniProtKB-KW"/>
</dbReference>
<evidence type="ECO:0000256" key="1">
    <source>
        <dbReference type="ARBA" id="ARBA00004571"/>
    </source>
</evidence>
<organism evidence="14 15">
    <name type="scientific">Pseudomethylobacillus aquaticus</name>
    <dbReference type="NCBI Taxonomy" id="2676064"/>
    <lineage>
        <taxon>Bacteria</taxon>
        <taxon>Pseudomonadati</taxon>
        <taxon>Pseudomonadota</taxon>
        <taxon>Betaproteobacteria</taxon>
        <taxon>Nitrosomonadales</taxon>
        <taxon>Methylophilaceae</taxon>
        <taxon>Pseudomethylobacillus</taxon>
    </lineage>
</organism>
<evidence type="ECO:0000256" key="6">
    <source>
        <dbReference type="ARBA" id="ARBA00023065"/>
    </source>
</evidence>
<sequence>MKNRLIQVALASALAISASAAVAEDAYQGSWYLLPGIGVMNTDKDLLAQDGKPSGFLRIAKEISPHWDIQVGGSYAEADESSQVIAGGDYKQTLFGVDALYMFSREKFRPFLLAGVGLARNKVDYTGTPIGNVNDSKTSAAGSLGLGFQYLFTEKLGMQAEYRHVRSRAEANGDTETIGNDYFNLGVIFKFGAPPPAPAPEPIPVAAAPEPTPEPEPVMAPEPEPVGPAEPAFEKVTLASEVLFAFDKAVLKPEGKAILDNDVVGKMKAHPEVELLLITGHTDRIGDANYNQKLSERRAASVKSYLVSQGVEASRLHAVGKGESEPVADCVGVRGKKAIECLQPNRRVVVEIEVQRQN</sequence>
<evidence type="ECO:0000256" key="12">
    <source>
        <dbReference type="SAM" id="SignalP"/>
    </source>
</evidence>
<dbReference type="Gene3D" id="3.30.1330.60">
    <property type="entry name" value="OmpA-like domain"/>
    <property type="match status" value="1"/>
</dbReference>
<accession>A0A3N0UY92</accession>
<dbReference type="Pfam" id="PF00691">
    <property type="entry name" value="OmpA"/>
    <property type="match status" value="1"/>
</dbReference>
<keyword evidence="2" id="KW-0813">Transport</keyword>
<evidence type="ECO:0000256" key="9">
    <source>
        <dbReference type="ARBA" id="ARBA00023237"/>
    </source>
</evidence>
<dbReference type="InterPro" id="IPR027385">
    <property type="entry name" value="Beta-barrel_OMP"/>
</dbReference>
<dbReference type="PANTHER" id="PTHR30329">
    <property type="entry name" value="STATOR ELEMENT OF FLAGELLAR MOTOR COMPLEX"/>
    <property type="match status" value="1"/>
</dbReference>
<dbReference type="PROSITE" id="PS51123">
    <property type="entry name" value="OMPA_2"/>
    <property type="match status" value="1"/>
</dbReference>
<protein>
    <submittedName>
        <fullName evidence="14">OmpA family protein</fullName>
    </submittedName>
</protein>
<evidence type="ECO:0000256" key="7">
    <source>
        <dbReference type="ARBA" id="ARBA00023114"/>
    </source>
</evidence>
<feature type="compositionally biased region" description="Pro residues" evidence="11">
    <location>
        <begin position="210"/>
        <end position="219"/>
    </location>
</feature>
<keyword evidence="6" id="KW-0406">Ion transport</keyword>
<keyword evidence="5 12" id="KW-0732">Signal</keyword>
<evidence type="ECO:0000259" key="13">
    <source>
        <dbReference type="PROSITE" id="PS51123"/>
    </source>
</evidence>